<keyword evidence="9" id="KW-1015">Disulfide bond</keyword>
<dbReference type="SUPFAM" id="SSF81321">
    <property type="entry name" value="Family A G protein-coupled receptor-like"/>
    <property type="match status" value="1"/>
</dbReference>
<evidence type="ECO:0000256" key="14">
    <source>
        <dbReference type="RuleBase" id="RU000688"/>
    </source>
</evidence>
<dbReference type="InterPro" id="IPR017452">
    <property type="entry name" value="GPCR_Rhodpsn_7TM"/>
</dbReference>
<keyword evidence="7 15" id="KW-0472">Membrane</keyword>
<evidence type="ECO:0000256" key="2">
    <source>
        <dbReference type="ARBA" id="ARBA00010663"/>
    </source>
</evidence>
<keyword evidence="8" id="KW-0564">Palmitate</keyword>
<feature type="transmembrane region" description="Helical" evidence="15">
    <location>
        <begin position="210"/>
        <end position="231"/>
    </location>
</feature>
<evidence type="ECO:0000313" key="18">
    <source>
        <dbReference type="Proteomes" id="UP000663880"/>
    </source>
</evidence>
<keyword evidence="18" id="KW-1185">Reference proteome</keyword>
<evidence type="ECO:0000256" key="3">
    <source>
        <dbReference type="ARBA" id="ARBA00022475"/>
    </source>
</evidence>
<evidence type="ECO:0000256" key="6">
    <source>
        <dbReference type="ARBA" id="ARBA00023040"/>
    </source>
</evidence>
<evidence type="ECO:0000256" key="4">
    <source>
        <dbReference type="ARBA" id="ARBA00022692"/>
    </source>
</evidence>
<feature type="transmembrane region" description="Helical" evidence="15">
    <location>
        <begin position="77"/>
        <end position="102"/>
    </location>
</feature>
<keyword evidence="10 14" id="KW-0675">Receptor</keyword>
<feature type="domain" description="G-protein coupled receptors family 1 profile" evidence="16">
    <location>
        <begin position="56"/>
        <end position="380"/>
    </location>
</feature>
<dbReference type="OrthoDB" id="10037617at2759"/>
<dbReference type="PROSITE" id="PS50262">
    <property type="entry name" value="G_PROTEIN_RECEP_F1_2"/>
    <property type="match status" value="1"/>
</dbReference>
<keyword evidence="5 15" id="KW-1133">Transmembrane helix</keyword>
<proteinExistence type="inferred from homology"/>
<feature type="transmembrane region" description="Helical" evidence="15">
    <location>
        <begin position="585"/>
        <end position="607"/>
    </location>
</feature>
<feature type="transmembrane region" description="Helical" evidence="15">
    <location>
        <begin position="156"/>
        <end position="176"/>
    </location>
</feature>
<reference evidence="17" key="1">
    <citation type="submission" date="2021-02" db="EMBL/GenBank/DDBJ databases">
        <authorList>
            <person name="Steward A R."/>
        </authorList>
    </citation>
    <scope>NUCLEOTIDE SEQUENCE</scope>
</reference>
<dbReference type="PROSITE" id="PS00237">
    <property type="entry name" value="G_PROTEIN_RECEP_F1_1"/>
    <property type="match status" value="1"/>
</dbReference>
<dbReference type="Gene3D" id="1.20.1070.10">
    <property type="entry name" value="Rhodopsin 7-helix transmembrane proteins"/>
    <property type="match status" value="1"/>
</dbReference>
<gene>
    <name evidence="17" type="ORF">PMACD_LOCUS15529</name>
</gene>
<evidence type="ECO:0000256" key="12">
    <source>
        <dbReference type="ARBA" id="ARBA00023224"/>
    </source>
</evidence>
<keyword evidence="12 14" id="KW-0807">Transducer</keyword>
<evidence type="ECO:0000256" key="1">
    <source>
        <dbReference type="ARBA" id="ARBA00004651"/>
    </source>
</evidence>
<dbReference type="SMART" id="SM01381">
    <property type="entry name" value="7TM_GPCR_Srsx"/>
    <property type="match status" value="1"/>
</dbReference>
<feature type="transmembrane region" description="Helical" evidence="15">
    <location>
        <begin position="646"/>
        <end position="670"/>
    </location>
</feature>
<evidence type="ECO:0000256" key="9">
    <source>
        <dbReference type="ARBA" id="ARBA00023157"/>
    </source>
</evidence>
<feature type="transmembrane region" description="Helical" evidence="15">
    <location>
        <begin position="718"/>
        <end position="745"/>
    </location>
</feature>
<feature type="transmembrane region" description="Helical" evidence="15">
    <location>
        <begin position="46"/>
        <end position="65"/>
    </location>
</feature>
<dbReference type="Pfam" id="PF01490">
    <property type="entry name" value="Aa_trans"/>
    <property type="match status" value="1"/>
</dbReference>
<keyword evidence="6 14" id="KW-0297">G-protein coupled receptor</keyword>
<sequence>MDTNETLLLNISSLVMRETLSSTISTVSMNKTVSNAYEWRFVLPPYFLIFLLSISGNCLVIATLASNRRMRTVTNVYLLNLAISDFLLGVFCLPFTLVGQIYRRFLFGATLCKLIPFLQAVSVSVDVWTLVAISLERYFAICRPLKSRKWQTQCHAYKMIATVWILSLALNSPILIVSTLQPMKGNAYKCREVWASLELERAFNLGLDGALLLIPFFVMSVAYSLIVTKLWRGLQHEIQHNYNWQKYLHRDDHLPSSTPILNGNATTLCCKNGCNVKKIKENEERLDVEKKAVCCLQTDLEFRHVVRSTHIDKSIEAKRKVIRMLFVIILEFFVCWTPLHVINTIYLFYPEELYQYIGSKGIVSLQLLAYCSSFCNPITYCFMNRKFRQAFISLFRTCKIFRWCFPDKTTEKQATPPPSSQDVTACVIRGSHTGRTGYRNRNRGESIPLSDNLAKNRVEDKSCVSSTVTLTPENKEDNVYNPFKHRNVAHPTSTSGSFFHLLKSSLGSGLLAMPAAFKNTGIIPGCFGTVLVGIIATHCVHILVQTSREVCQECRLGSLSYTDTCAKAFERGPRKLRRYSVAVRHFADCSMAGVCLGGTSVYVIFIASSLKDMLDHLTTLQYSVESYCAMLLLPLVLLTQVRHLKFLVPFSLLANICLLITFAITCYYTFGDLPDISKVKLVAGMEGWPLFISTAIFAMEGINVVMPVENEMKKPQDFLGCPGVLNMTMVLVAILYGVMGIFGYLKYGEEVLGSITLNLPQDEKYVFYLNTIERNFDLELNL</sequence>
<evidence type="ECO:0000313" key="17">
    <source>
        <dbReference type="EMBL" id="CAF4949393.1"/>
    </source>
</evidence>
<dbReference type="GO" id="GO:0008188">
    <property type="term" value="F:neuropeptide receptor activity"/>
    <property type="evidence" value="ECO:0007669"/>
    <property type="project" value="TreeGrafter"/>
</dbReference>
<dbReference type="InterPro" id="IPR009126">
    <property type="entry name" value="Cholcskin_rcpt"/>
</dbReference>
<dbReference type="PANTHER" id="PTHR24238:SF46">
    <property type="entry name" value="GASTRIN_CHOLECYSTOKININ TYPE B RECEPTOR"/>
    <property type="match status" value="1"/>
</dbReference>
<keyword evidence="11" id="KW-0325">Glycoprotein</keyword>
<dbReference type="PRINTS" id="PR01822">
    <property type="entry name" value="CCYSTOKININR"/>
</dbReference>
<feature type="transmembrane region" description="Helical" evidence="15">
    <location>
        <begin position="114"/>
        <end position="135"/>
    </location>
</feature>
<comment type="subcellular location">
    <subcellularLocation>
        <location evidence="1">Cell membrane</location>
        <topology evidence="1">Multi-pass membrane protein</topology>
    </subcellularLocation>
</comment>
<evidence type="ECO:0000256" key="7">
    <source>
        <dbReference type="ARBA" id="ARBA00023136"/>
    </source>
</evidence>
<evidence type="ECO:0000256" key="5">
    <source>
        <dbReference type="ARBA" id="ARBA00022989"/>
    </source>
</evidence>
<feature type="transmembrane region" description="Helical" evidence="15">
    <location>
        <begin position="690"/>
        <end position="706"/>
    </location>
</feature>
<accession>A0A821XNW9</accession>
<feature type="transmembrane region" description="Helical" evidence="15">
    <location>
        <begin position="619"/>
        <end position="639"/>
    </location>
</feature>
<comment type="similarity">
    <text evidence="2 14">Belongs to the G-protein coupled receptor 1 family.</text>
</comment>
<keyword evidence="3" id="KW-1003">Cell membrane</keyword>
<evidence type="ECO:0000256" key="8">
    <source>
        <dbReference type="ARBA" id="ARBA00023139"/>
    </source>
</evidence>
<feature type="transmembrane region" description="Helical" evidence="15">
    <location>
        <begin position="361"/>
        <end position="383"/>
    </location>
</feature>
<feature type="transmembrane region" description="Helical" evidence="15">
    <location>
        <begin position="324"/>
        <end position="349"/>
    </location>
</feature>
<dbReference type="PANTHER" id="PTHR24238">
    <property type="entry name" value="G-PROTEIN COUPLED RECEPTOR"/>
    <property type="match status" value="1"/>
</dbReference>
<evidence type="ECO:0000256" key="11">
    <source>
        <dbReference type="ARBA" id="ARBA00023180"/>
    </source>
</evidence>
<name>A0A821XNW9_9NEOP</name>
<evidence type="ECO:0000259" key="16">
    <source>
        <dbReference type="PROSITE" id="PS50262"/>
    </source>
</evidence>
<dbReference type="InterPro" id="IPR000276">
    <property type="entry name" value="GPCR_Rhodpsn"/>
</dbReference>
<evidence type="ECO:0000256" key="15">
    <source>
        <dbReference type="SAM" id="Phobius"/>
    </source>
</evidence>
<comment type="caution">
    <text evidence="17">The sequence shown here is derived from an EMBL/GenBank/DDBJ whole genome shotgun (WGS) entry which is preliminary data.</text>
</comment>
<evidence type="ECO:0000256" key="13">
    <source>
        <dbReference type="ARBA" id="ARBA00023288"/>
    </source>
</evidence>
<protein>
    <recommendedName>
        <fullName evidence="16">G-protein coupled receptors family 1 profile domain-containing protein</fullName>
    </recommendedName>
</protein>
<dbReference type="GO" id="GO:0005886">
    <property type="term" value="C:plasma membrane"/>
    <property type="evidence" value="ECO:0007669"/>
    <property type="project" value="UniProtKB-SubCell"/>
</dbReference>
<dbReference type="Pfam" id="PF00001">
    <property type="entry name" value="7tm_1"/>
    <property type="match status" value="1"/>
</dbReference>
<keyword evidence="4 14" id="KW-0812">Transmembrane</keyword>
<dbReference type="EMBL" id="CAJOBZ010000071">
    <property type="protein sequence ID" value="CAF4949393.1"/>
    <property type="molecule type" value="Genomic_DNA"/>
</dbReference>
<dbReference type="PRINTS" id="PR00237">
    <property type="entry name" value="GPCRRHODOPSN"/>
</dbReference>
<dbReference type="InterPro" id="IPR013057">
    <property type="entry name" value="AA_transpt_TM"/>
</dbReference>
<keyword evidence="13" id="KW-0449">Lipoprotein</keyword>
<dbReference type="Proteomes" id="UP000663880">
    <property type="component" value="Unassembled WGS sequence"/>
</dbReference>
<dbReference type="AlphaFoldDB" id="A0A821XNW9"/>
<evidence type="ECO:0000256" key="10">
    <source>
        <dbReference type="ARBA" id="ARBA00023170"/>
    </source>
</evidence>
<organism evidence="17 18">
    <name type="scientific">Pieris macdunnoughi</name>
    <dbReference type="NCBI Taxonomy" id="345717"/>
    <lineage>
        <taxon>Eukaryota</taxon>
        <taxon>Metazoa</taxon>
        <taxon>Ecdysozoa</taxon>
        <taxon>Arthropoda</taxon>
        <taxon>Hexapoda</taxon>
        <taxon>Insecta</taxon>
        <taxon>Pterygota</taxon>
        <taxon>Neoptera</taxon>
        <taxon>Endopterygota</taxon>
        <taxon>Lepidoptera</taxon>
        <taxon>Glossata</taxon>
        <taxon>Ditrysia</taxon>
        <taxon>Papilionoidea</taxon>
        <taxon>Pieridae</taxon>
        <taxon>Pierinae</taxon>
        <taxon>Pieris</taxon>
    </lineage>
</organism>